<dbReference type="AlphaFoldDB" id="A0A0A9BJ18"/>
<evidence type="ECO:0000256" key="1">
    <source>
        <dbReference type="SAM" id="Phobius"/>
    </source>
</evidence>
<dbReference type="EMBL" id="GBRH01235797">
    <property type="protein sequence ID" value="JAD62098.1"/>
    <property type="molecule type" value="Transcribed_RNA"/>
</dbReference>
<accession>A0A0A9BJ18</accession>
<reference evidence="2" key="1">
    <citation type="submission" date="2014-09" db="EMBL/GenBank/DDBJ databases">
        <authorList>
            <person name="Magalhaes I.L.F."/>
            <person name="Oliveira U."/>
            <person name="Santos F.R."/>
            <person name="Vidigal T.H.D.A."/>
            <person name="Brescovit A.D."/>
            <person name="Santos A.J."/>
        </authorList>
    </citation>
    <scope>NUCLEOTIDE SEQUENCE</scope>
    <source>
        <tissue evidence="2">Shoot tissue taken approximately 20 cm above the soil surface</tissue>
    </source>
</reference>
<feature type="transmembrane region" description="Helical" evidence="1">
    <location>
        <begin position="20"/>
        <end position="43"/>
    </location>
</feature>
<keyword evidence="1" id="KW-0812">Transmembrane</keyword>
<keyword evidence="1" id="KW-0472">Membrane</keyword>
<protein>
    <submittedName>
        <fullName evidence="2">Uncharacterized protein</fullName>
    </submittedName>
</protein>
<organism evidence="2">
    <name type="scientific">Arundo donax</name>
    <name type="common">Giant reed</name>
    <name type="synonym">Donax arundinaceus</name>
    <dbReference type="NCBI Taxonomy" id="35708"/>
    <lineage>
        <taxon>Eukaryota</taxon>
        <taxon>Viridiplantae</taxon>
        <taxon>Streptophyta</taxon>
        <taxon>Embryophyta</taxon>
        <taxon>Tracheophyta</taxon>
        <taxon>Spermatophyta</taxon>
        <taxon>Magnoliopsida</taxon>
        <taxon>Liliopsida</taxon>
        <taxon>Poales</taxon>
        <taxon>Poaceae</taxon>
        <taxon>PACMAD clade</taxon>
        <taxon>Arundinoideae</taxon>
        <taxon>Arundineae</taxon>
        <taxon>Arundo</taxon>
    </lineage>
</organism>
<keyword evidence="1" id="KW-1133">Transmembrane helix</keyword>
<name>A0A0A9BJ18_ARUDO</name>
<sequence length="55" mass="6426">MFHLSILIYTLECSSSFTYTLRFIIVVMIIWATELKVACAYYSHDGRAFIWAKSN</sequence>
<reference evidence="2" key="2">
    <citation type="journal article" date="2015" name="Data Brief">
        <title>Shoot transcriptome of the giant reed, Arundo donax.</title>
        <authorList>
            <person name="Barrero R.A."/>
            <person name="Guerrero F.D."/>
            <person name="Moolhuijzen P."/>
            <person name="Goolsby J.A."/>
            <person name="Tidwell J."/>
            <person name="Bellgard S.E."/>
            <person name="Bellgard M.I."/>
        </authorList>
    </citation>
    <scope>NUCLEOTIDE SEQUENCE</scope>
    <source>
        <tissue evidence="2">Shoot tissue taken approximately 20 cm above the soil surface</tissue>
    </source>
</reference>
<proteinExistence type="predicted"/>
<evidence type="ECO:0000313" key="2">
    <source>
        <dbReference type="EMBL" id="JAD62098.1"/>
    </source>
</evidence>